<dbReference type="PANTHER" id="PTHR37809:SF1">
    <property type="entry name" value="RIBOSOMAL PROTEIN S12 METHYLTHIOTRANSFERASE ACCESSORY FACTOR YCAO"/>
    <property type="match status" value="1"/>
</dbReference>
<dbReference type="AlphaFoldDB" id="A0A4P6K452"/>
<keyword evidence="3" id="KW-1185">Reference proteome</keyword>
<dbReference type="Gene3D" id="3.30.40.250">
    <property type="match status" value="1"/>
</dbReference>
<dbReference type="PANTHER" id="PTHR37809">
    <property type="entry name" value="RIBOSOMAL PROTEIN S12 METHYLTHIOTRANSFERASE ACCESSORY FACTOR YCAO"/>
    <property type="match status" value="1"/>
</dbReference>
<reference evidence="2 3" key="1">
    <citation type="submission" date="2019-01" db="EMBL/GenBank/DDBJ databases">
        <title>Ktedonosporobacter rubrisoli SCAWS-G2.</title>
        <authorList>
            <person name="Huang Y."/>
            <person name="Yan B."/>
        </authorList>
    </citation>
    <scope>NUCLEOTIDE SEQUENCE [LARGE SCALE GENOMIC DNA]</scope>
    <source>
        <strain evidence="2 3">SCAWS-G2</strain>
    </source>
</reference>
<dbReference type="InterPro" id="IPR003776">
    <property type="entry name" value="YcaO-like_dom"/>
</dbReference>
<feature type="domain" description="YcaO" evidence="1">
    <location>
        <begin position="322"/>
        <end position="709"/>
    </location>
</feature>
<evidence type="ECO:0000313" key="3">
    <source>
        <dbReference type="Proteomes" id="UP000290365"/>
    </source>
</evidence>
<dbReference type="KEGG" id="kbs:EPA93_46320"/>
<dbReference type="Gene3D" id="3.30.160.660">
    <property type="match status" value="1"/>
</dbReference>
<dbReference type="EMBL" id="CP035758">
    <property type="protein sequence ID" value="QBD82989.1"/>
    <property type="molecule type" value="Genomic_DNA"/>
</dbReference>
<protein>
    <submittedName>
        <fullName evidence="2">Bacteriocin biosynthesis protein SagD</fullName>
    </submittedName>
</protein>
<dbReference type="PROSITE" id="PS51664">
    <property type="entry name" value="YCAO"/>
    <property type="match status" value="1"/>
</dbReference>
<accession>A0A4P6K452</accession>
<dbReference type="NCBIfam" id="TIGR03604">
    <property type="entry name" value="TOMM_cyclo_SagD"/>
    <property type="match status" value="1"/>
</dbReference>
<dbReference type="InterPro" id="IPR027624">
    <property type="entry name" value="TOMM_cyclo_SagD"/>
</dbReference>
<proteinExistence type="predicted"/>
<organism evidence="2 3">
    <name type="scientific">Ktedonosporobacter rubrisoli</name>
    <dbReference type="NCBI Taxonomy" id="2509675"/>
    <lineage>
        <taxon>Bacteria</taxon>
        <taxon>Bacillati</taxon>
        <taxon>Chloroflexota</taxon>
        <taxon>Ktedonobacteria</taxon>
        <taxon>Ktedonobacterales</taxon>
        <taxon>Ktedonosporobacteraceae</taxon>
        <taxon>Ktedonosporobacter</taxon>
    </lineage>
</organism>
<dbReference type="OrthoDB" id="2379922at2"/>
<sequence length="709" mass="79867">MIRQNRAGFNCLGKCMCQKASQCLSVVAFRHMGLDIVVVMNGVEILLELAHRTRMRIEITSITAASHECLSRIEQSLIERINTAGDLELPDDISGLTISLGILGMQDCEAIITEPAPAWKETPTYPLRFYRSQLVLGPLYNPARPDAPCPHCLERRWQSNQLKEEQTALRYSQQLQCIGNNPFVTPFAIESIWAIMIHAWRHKQAASPSGEYPFYVLNLKTLTTERYHLLKDSACPICTLLPADTPAAATIQLSARPKPDISAYRLVKATDYDLPLSGLINPISGLLGPAAVPDHLNPLVAPVSGTFHVRNRLTCLDASWGGHANSYHQSLYVGILEGLERYVGHASHSKLITVTDCYENLIPHALDPRECGVYEESFYQKHASLFVPFTPKLKIPWVWGYSFRHARPILVPAQLVYYLNHSNEHATFVKECSNGCATGSCMEEAIFYGLLELIERDAFMLIWYARLAPPRIDPRSCCQAETLFALEGIEKLGYDFYLFDMRLDVRIPLILGVAKLREPGLGNLVLAAGASLDPEDAVRAALCEVASYVPHSHRYVENSLEAVREMVHDYSQVTELRHHALLHGLPEMAKHSDFLFQNPCSRTLEETYRDWEKIRPHNRDLRDDALYCIDEIMKLGMDVIVVDQTSPEQARFGLRTASVIVPGLLPIDFGWQNARVAHLPRLRTVPRTAGYRETDFEIDLRSIVPHPFP</sequence>
<evidence type="ECO:0000259" key="1">
    <source>
        <dbReference type="PROSITE" id="PS51664"/>
    </source>
</evidence>
<dbReference type="Proteomes" id="UP000290365">
    <property type="component" value="Chromosome"/>
</dbReference>
<name>A0A4P6K452_KTERU</name>
<dbReference type="InterPro" id="IPR022291">
    <property type="entry name" value="Bacteriocin_synth_cyclodeHase"/>
</dbReference>
<evidence type="ECO:0000313" key="2">
    <source>
        <dbReference type="EMBL" id="QBD82989.1"/>
    </source>
</evidence>
<dbReference type="NCBIfam" id="TIGR03882">
    <property type="entry name" value="cyclo_dehyd_2"/>
    <property type="match status" value="1"/>
</dbReference>
<dbReference type="Gene3D" id="3.40.50.720">
    <property type="entry name" value="NAD(P)-binding Rossmann-like Domain"/>
    <property type="match status" value="1"/>
</dbReference>
<gene>
    <name evidence="2" type="ORF">EPA93_46320</name>
</gene>
<dbReference type="Gene3D" id="3.30.1330.230">
    <property type="match status" value="1"/>
</dbReference>
<dbReference type="Pfam" id="PF02624">
    <property type="entry name" value="YcaO"/>
    <property type="match status" value="1"/>
</dbReference>